<dbReference type="PROSITE" id="PS01254">
    <property type="entry name" value="FETUIN_1"/>
    <property type="match status" value="1"/>
</dbReference>
<dbReference type="PANTHER" id="PTHR13814">
    <property type="entry name" value="FETUIN"/>
    <property type="match status" value="1"/>
</dbReference>
<keyword evidence="4" id="KW-0677">Repeat</keyword>
<dbReference type="CDD" id="cd00042">
    <property type="entry name" value="CY"/>
    <property type="match status" value="1"/>
</dbReference>
<dbReference type="PROSITE" id="PS51530">
    <property type="entry name" value="CYSTATIN_FETUIN_B"/>
    <property type="match status" value="1"/>
</dbReference>
<feature type="chain" id="PRO_5025600397" evidence="8">
    <location>
        <begin position="19"/>
        <end position="389"/>
    </location>
</feature>
<comment type="subcellular location">
    <subcellularLocation>
        <location evidence="1">Secreted</location>
    </subcellularLocation>
</comment>
<dbReference type="InterPro" id="IPR001363">
    <property type="entry name" value="Prot_inh_fetuin_CS"/>
</dbReference>
<evidence type="ECO:0000256" key="8">
    <source>
        <dbReference type="SAM" id="SignalP"/>
    </source>
</evidence>
<protein>
    <submittedName>
        <fullName evidence="10">Fetuin-B-like</fullName>
    </submittedName>
</protein>
<evidence type="ECO:0000256" key="6">
    <source>
        <dbReference type="ARBA" id="ARBA00023180"/>
    </source>
</evidence>
<evidence type="ECO:0000256" key="1">
    <source>
        <dbReference type="ARBA" id="ARBA00004613"/>
    </source>
</evidence>
<dbReference type="AlphaFoldDB" id="A0A671KSI1"/>
<name>A0A671KSI1_9TELE</name>
<keyword evidence="11" id="KW-1185">Reference proteome</keyword>
<evidence type="ECO:0000256" key="5">
    <source>
        <dbReference type="ARBA" id="ARBA00023157"/>
    </source>
</evidence>
<proteinExistence type="predicted"/>
<keyword evidence="3 8" id="KW-0732">Signal</keyword>
<dbReference type="GeneID" id="107662927"/>
<dbReference type="Pfam" id="PF00031">
    <property type="entry name" value="Cystatin"/>
    <property type="match status" value="1"/>
</dbReference>
<dbReference type="InterPro" id="IPR000010">
    <property type="entry name" value="Cystatin_dom"/>
</dbReference>
<dbReference type="PANTHER" id="PTHR13814:SF15">
    <property type="entry name" value="SI:CH211-262H13.5"/>
    <property type="match status" value="1"/>
</dbReference>
<accession>A0A671KSI1</accession>
<dbReference type="Ensembl" id="ENSSANT00000010640.1">
    <property type="protein sequence ID" value="ENSSANP00000009926.1"/>
    <property type="gene ID" value="ENSSANG00000005510.1"/>
</dbReference>
<evidence type="ECO:0000313" key="10">
    <source>
        <dbReference type="Ensembl" id="ENSSANP00000009926.1"/>
    </source>
</evidence>
<evidence type="ECO:0000256" key="2">
    <source>
        <dbReference type="ARBA" id="ARBA00022525"/>
    </source>
</evidence>
<dbReference type="InterPro" id="IPR025764">
    <property type="entry name" value="Cystatin_Fetuin_B"/>
</dbReference>
<dbReference type="OrthoDB" id="9941887at2759"/>
<evidence type="ECO:0000256" key="4">
    <source>
        <dbReference type="ARBA" id="ARBA00022737"/>
    </source>
</evidence>
<dbReference type="KEGG" id="sanh:107662927"/>
<dbReference type="Proteomes" id="UP000472260">
    <property type="component" value="Unassembled WGS sequence"/>
</dbReference>
<keyword evidence="6" id="KW-0325">Glycoprotein</keyword>
<dbReference type="InterPro" id="IPR050735">
    <property type="entry name" value="Kininogen_Fetuin_HRG"/>
</dbReference>
<feature type="region of interest" description="Disordered" evidence="7">
    <location>
        <begin position="304"/>
        <end position="365"/>
    </location>
</feature>
<reference evidence="10" key="2">
    <citation type="submission" date="2025-09" db="UniProtKB">
        <authorList>
            <consortium name="Ensembl"/>
        </authorList>
    </citation>
    <scope>IDENTIFICATION</scope>
</reference>
<reference evidence="10" key="1">
    <citation type="submission" date="2025-08" db="UniProtKB">
        <authorList>
            <consortium name="Ensembl"/>
        </authorList>
    </citation>
    <scope>IDENTIFICATION</scope>
</reference>
<evidence type="ECO:0000256" key="7">
    <source>
        <dbReference type="SAM" id="MobiDB-lite"/>
    </source>
</evidence>
<dbReference type="GO" id="GO:0004869">
    <property type="term" value="F:cysteine-type endopeptidase inhibitor activity"/>
    <property type="evidence" value="ECO:0007669"/>
    <property type="project" value="InterPro"/>
</dbReference>
<evidence type="ECO:0000259" key="9">
    <source>
        <dbReference type="PROSITE" id="PS51530"/>
    </source>
</evidence>
<gene>
    <name evidence="10" type="primary">si:ch211-262h13.5</name>
</gene>
<feature type="domain" description="Cystatin fetuin-B-type" evidence="9">
    <location>
        <begin position="15"/>
        <end position="128"/>
    </location>
</feature>
<dbReference type="SMART" id="SM00043">
    <property type="entry name" value="CY"/>
    <property type="match status" value="2"/>
</dbReference>
<keyword evidence="5" id="KW-1015">Disulfide bond</keyword>
<sequence length="389" mass="42556">MLTLIWIFLTANILCVSGTSLIHVPCDDKTVEKLSRLTVTYVNEDRKTGYKFALNRITNVQAHQQGPAGKVYYLDLDVLETKCHVLSPKSWKKCAIRPFMETQISGNCNATVLHTPEGFSYLYSYDCTLVPDPPEKLRLTCPDCPLLLPVDSNEAIAAARTSLLKYNRQSTLPVSLTVNTITRASHQSSPVPASFVEYTVQECSVAPFPEVLCKPGHEGKEPVGFCVGEVFGHGQQDVKVSCEIFRPQVHAVTPTQQEDKFSKTTTHNAHIPHGHKPSFPDVGAVTPQLADPVYQAIPAAPGSLPALDSTIPTSSSESTESAESDSSEEAGGSVRAVKPPRNFRYVPRRQRRQIPTSTAPPHSPVFLSIFPSVPSPFRSCPGVSRYTTV</sequence>
<feature type="region of interest" description="Disordered" evidence="7">
    <location>
        <begin position="253"/>
        <end position="280"/>
    </location>
</feature>
<dbReference type="InterPro" id="IPR046350">
    <property type="entry name" value="Cystatin_sf"/>
</dbReference>
<dbReference type="SUPFAM" id="SSF54403">
    <property type="entry name" value="Cystatin/monellin"/>
    <property type="match status" value="2"/>
</dbReference>
<dbReference type="PROSITE" id="PS01255">
    <property type="entry name" value="FETUIN_2"/>
    <property type="match status" value="1"/>
</dbReference>
<evidence type="ECO:0000313" key="11">
    <source>
        <dbReference type="Proteomes" id="UP000472260"/>
    </source>
</evidence>
<dbReference type="Gene3D" id="3.10.450.10">
    <property type="match status" value="2"/>
</dbReference>
<evidence type="ECO:0000256" key="3">
    <source>
        <dbReference type="ARBA" id="ARBA00022729"/>
    </source>
</evidence>
<feature type="signal peptide" evidence="8">
    <location>
        <begin position="1"/>
        <end position="18"/>
    </location>
</feature>
<organism evidence="10 11">
    <name type="scientific">Sinocyclocheilus anshuiensis</name>
    <dbReference type="NCBI Taxonomy" id="1608454"/>
    <lineage>
        <taxon>Eukaryota</taxon>
        <taxon>Metazoa</taxon>
        <taxon>Chordata</taxon>
        <taxon>Craniata</taxon>
        <taxon>Vertebrata</taxon>
        <taxon>Euteleostomi</taxon>
        <taxon>Actinopterygii</taxon>
        <taxon>Neopterygii</taxon>
        <taxon>Teleostei</taxon>
        <taxon>Ostariophysi</taxon>
        <taxon>Cypriniformes</taxon>
        <taxon>Cyprinidae</taxon>
        <taxon>Cyprininae</taxon>
        <taxon>Sinocyclocheilus</taxon>
    </lineage>
</organism>
<dbReference type="GO" id="GO:0005615">
    <property type="term" value="C:extracellular space"/>
    <property type="evidence" value="ECO:0007669"/>
    <property type="project" value="InterPro"/>
</dbReference>
<keyword evidence="2" id="KW-0964">Secreted</keyword>